<accession>A0ACB8J8V1</accession>
<evidence type="ECO:0000313" key="1">
    <source>
        <dbReference type="EMBL" id="KAH9713974.1"/>
    </source>
</evidence>
<gene>
    <name evidence="1" type="ORF">KPL71_020521</name>
</gene>
<protein>
    <submittedName>
        <fullName evidence="1">LRR receptor-like serine/threonine-protein kinase</fullName>
    </submittedName>
</protein>
<name>A0ACB8J8V1_CITSI</name>
<reference evidence="2" key="1">
    <citation type="journal article" date="2023" name="Hortic. Res.">
        <title>A chromosome-level phased genome enabling allele-level studies in sweet orange: a case study on citrus Huanglongbing tolerance.</title>
        <authorList>
            <person name="Wu B."/>
            <person name="Yu Q."/>
            <person name="Deng Z."/>
            <person name="Duan Y."/>
            <person name="Luo F."/>
            <person name="Gmitter F. Jr."/>
        </authorList>
    </citation>
    <scope>NUCLEOTIDE SEQUENCE [LARGE SCALE GENOMIC DNA]</scope>
    <source>
        <strain evidence="2">cv. Valencia</strain>
    </source>
</reference>
<evidence type="ECO:0000313" key="2">
    <source>
        <dbReference type="Proteomes" id="UP000829398"/>
    </source>
</evidence>
<organism evidence="1 2">
    <name type="scientific">Citrus sinensis</name>
    <name type="common">Sweet orange</name>
    <name type="synonym">Citrus aurantium var. sinensis</name>
    <dbReference type="NCBI Taxonomy" id="2711"/>
    <lineage>
        <taxon>Eukaryota</taxon>
        <taxon>Viridiplantae</taxon>
        <taxon>Streptophyta</taxon>
        <taxon>Embryophyta</taxon>
        <taxon>Tracheophyta</taxon>
        <taxon>Spermatophyta</taxon>
        <taxon>Magnoliopsida</taxon>
        <taxon>eudicotyledons</taxon>
        <taxon>Gunneridae</taxon>
        <taxon>Pentapetalae</taxon>
        <taxon>rosids</taxon>
        <taxon>malvids</taxon>
        <taxon>Sapindales</taxon>
        <taxon>Rutaceae</taxon>
        <taxon>Aurantioideae</taxon>
        <taxon>Citrus</taxon>
    </lineage>
</organism>
<proteinExistence type="predicted"/>
<dbReference type="Proteomes" id="UP000829398">
    <property type="component" value="Chromosome 7"/>
</dbReference>
<dbReference type="EMBL" id="CM039176">
    <property type="protein sequence ID" value="KAH9713974.1"/>
    <property type="molecule type" value="Genomic_DNA"/>
</dbReference>
<comment type="caution">
    <text evidence="1">The sequence shown here is derived from an EMBL/GenBank/DDBJ whole genome shotgun (WGS) entry which is preliminary data.</text>
</comment>
<keyword evidence="2" id="KW-1185">Reference proteome</keyword>
<sequence length="909" mass="102309">MLVLHFSPEERRIRNLTMEIFQRFALLCLCIFHLAALVCAQDQAGFISLDCGLPKDSSYTETSTKLRYTSDANYIETGLPKSILLQYRRMKQQQVWSLRSFPDGIRNCYRFNLTRNTKYLIRATFMYGNYDEQNNLPEFDVHLGPNLWGTIKIENVSVDYSVEIIHVLSSDYLSVCLVNTNKGTPFISALELRPLDNNTYITQTGSLELSIRLDVGSTSNATFRYIDDAYDRVWWPYDLDEWEPFSTSEAVDADGSKNFKPPPRAMKSAVRPVNASNSLDFSINASDPTSQLYVYMHFAEIEELKANESRLFNITRNGNLWYGPLKLNYLSSTTVFSQSAMSGGQYNFSLIKTGNSTHPPIINAIEIYEVKEISQSQTDEQDVDAIMNIKSFYGLKKNWQGDPCAPQDYLWEGLNCSYPDDDSPRITSLNLSASGLTGGFAHYLTNLTMLTSLDLSNNNLTGPVPKFLSQLSSLKFLNLAQNKLTGPLPVELLEKQENNTLELRFDGNPDLCRSASCKKEKKKFVVPVVASVASVFVVLAALIGLWSLKRKKQLPDPQILIWLVRLSSGRKVDANCNRSYESLDQSSRQFTYSEVLRMTNNFERVLGKGGFGTVYHGKLDNDEVAVKMLSPSSSQGYKQFQAEVKLLLRVHHRNLTTLVGYCDEGTNMALIYEYMANGNLEEHLSDSSKEILNWEERLRIAVEAALGLEYLHQGCKPPIVHRDVKSTNILINEKFQAKLADFGLSRVFPVEGGTHVSTTIAGTPGYLDPEYYISNRLTEKSDVYSFGVVLLEIITGHPVISKSAENGHTHVAQWVSSMLDKGDIRSTVDPRLKGDFDINSVWKAVEIAMACVSSNANRRPFMNQVVMELNDCLAMEAAQKKESITTTDSNNSFEMITVNLHTELSPLAR</sequence>